<keyword evidence="1" id="KW-0963">Cytoplasm</keyword>
<protein>
    <submittedName>
        <fullName evidence="5">Chorismate lyase</fullName>
    </submittedName>
</protein>
<reference evidence="5 6" key="1">
    <citation type="journal article" date="2019" name="ISME J.">
        <title>Evolution in action: habitat transition from sediment to the pelagial leads to genome streamlining in Methylophilaceae.</title>
        <authorList>
            <person name="Salcher M."/>
            <person name="Schaefle D."/>
            <person name="Kaspar M."/>
            <person name="Neuenschwander S.M."/>
            <person name="Ghai R."/>
        </authorList>
    </citation>
    <scope>NUCLEOTIDE SEQUENCE [LARGE SCALE GENOMIC DNA]</scope>
    <source>
        <strain evidence="5 6">MMS-RVI-51</strain>
    </source>
</reference>
<dbReference type="SUPFAM" id="SSF64288">
    <property type="entry name" value="Chorismate lyase-like"/>
    <property type="match status" value="1"/>
</dbReference>
<dbReference type="GO" id="GO:0008813">
    <property type="term" value="F:chorismate lyase activity"/>
    <property type="evidence" value="ECO:0007669"/>
    <property type="project" value="InterPro"/>
</dbReference>
<keyword evidence="3 5" id="KW-0456">Lyase</keyword>
<evidence type="ECO:0000313" key="5">
    <source>
        <dbReference type="EMBL" id="QDC40529.1"/>
    </source>
</evidence>
<dbReference type="InterPro" id="IPR007440">
    <property type="entry name" value="Chorismate--pyruvate_lyase"/>
</dbReference>
<name>A0AAX1EYD9_9PROT</name>
<dbReference type="Pfam" id="PF04345">
    <property type="entry name" value="Chor_lyase"/>
    <property type="match status" value="1"/>
</dbReference>
<evidence type="ECO:0000256" key="2">
    <source>
        <dbReference type="ARBA" id="ARBA00022688"/>
    </source>
</evidence>
<dbReference type="RefSeq" id="WP_139866605.1">
    <property type="nucleotide sequence ID" value="NZ_CP040949.1"/>
</dbReference>
<dbReference type="GO" id="GO:0006744">
    <property type="term" value="P:ubiquinone biosynthetic process"/>
    <property type="evidence" value="ECO:0007669"/>
    <property type="project" value="UniProtKB-KW"/>
</dbReference>
<accession>A0AAX1EYD9</accession>
<evidence type="ECO:0000256" key="4">
    <source>
        <dbReference type="ARBA" id="ARBA00023317"/>
    </source>
</evidence>
<gene>
    <name evidence="5" type="ORF">FIT94_00180</name>
</gene>
<keyword evidence="4" id="KW-0670">Pyruvate</keyword>
<dbReference type="AlphaFoldDB" id="A0AAX1EYD9"/>
<dbReference type="InterPro" id="IPR028978">
    <property type="entry name" value="Chorismate_lyase_/UTRA_dom_sf"/>
</dbReference>
<dbReference type="KEGG" id="muv:FIT94_00180"/>
<dbReference type="GO" id="GO:0005829">
    <property type="term" value="C:cytosol"/>
    <property type="evidence" value="ECO:0007669"/>
    <property type="project" value="TreeGrafter"/>
</dbReference>
<proteinExistence type="predicted"/>
<dbReference type="PANTHER" id="PTHR38683">
    <property type="entry name" value="CHORISMATE PYRUVATE-LYASE"/>
    <property type="match status" value="1"/>
</dbReference>
<keyword evidence="2" id="KW-0831">Ubiquinone biosynthesis</keyword>
<organism evidence="5 6">
    <name type="scientific">Candidatus Methylopumilus universalis</name>
    <dbReference type="NCBI Taxonomy" id="2588536"/>
    <lineage>
        <taxon>Bacteria</taxon>
        <taxon>Pseudomonadati</taxon>
        <taxon>Pseudomonadota</taxon>
        <taxon>Betaproteobacteria</taxon>
        <taxon>Nitrosomonadales</taxon>
        <taxon>Methylophilaceae</taxon>
        <taxon>Candidatus Methylopumilus</taxon>
    </lineage>
</organism>
<dbReference type="EMBL" id="CP040953">
    <property type="protein sequence ID" value="QDC40529.1"/>
    <property type="molecule type" value="Genomic_DNA"/>
</dbReference>
<dbReference type="Gene3D" id="3.40.1410.10">
    <property type="entry name" value="Chorismate lyase-like"/>
    <property type="match status" value="1"/>
</dbReference>
<dbReference type="GeneID" id="66284282"/>
<evidence type="ECO:0000313" key="6">
    <source>
        <dbReference type="Proteomes" id="UP000314901"/>
    </source>
</evidence>
<evidence type="ECO:0000256" key="3">
    <source>
        <dbReference type="ARBA" id="ARBA00023239"/>
    </source>
</evidence>
<dbReference type="Proteomes" id="UP000314901">
    <property type="component" value="Chromosome"/>
</dbReference>
<dbReference type="PANTHER" id="PTHR38683:SF1">
    <property type="entry name" value="CHORISMATE PYRUVATE-LYASE"/>
    <property type="match status" value="1"/>
</dbReference>
<evidence type="ECO:0000256" key="1">
    <source>
        <dbReference type="ARBA" id="ARBA00022490"/>
    </source>
</evidence>
<sequence length="160" mass="18525">MVWLKSPTVEGNEFSWLTEEGSLTERLQKEFNDVKVDVVYEGAALEKTTDYIREVLIKSHGEPMIFARTQLKVSHLGDAWICLKTLGQQSLANILFKDSDISRLSLLYRICEPGDILYTYIKSLGYVDKEILWVRQAEWERHGKSILLTEVFLPNLFNQL</sequence>